<accession>A0ACC1A373</accession>
<organism evidence="1 2">
    <name type="scientific">Pistacia atlantica</name>
    <dbReference type="NCBI Taxonomy" id="434234"/>
    <lineage>
        <taxon>Eukaryota</taxon>
        <taxon>Viridiplantae</taxon>
        <taxon>Streptophyta</taxon>
        <taxon>Embryophyta</taxon>
        <taxon>Tracheophyta</taxon>
        <taxon>Spermatophyta</taxon>
        <taxon>Magnoliopsida</taxon>
        <taxon>eudicotyledons</taxon>
        <taxon>Gunneridae</taxon>
        <taxon>Pentapetalae</taxon>
        <taxon>rosids</taxon>
        <taxon>malvids</taxon>
        <taxon>Sapindales</taxon>
        <taxon>Anacardiaceae</taxon>
        <taxon>Pistacia</taxon>
    </lineage>
</organism>
<proteinExistence type="predicted"/>
<keyword evidence="2" id="KW-1185">Reference proteome</keyword>
<reference evidence="2" key="1">
    <citation type="journal article" date="2023" name="G3 (Bethesda)">
        <title>Genome assembly and association tests identify interacting loci associated with vigor, precocity, and sex in interspecific pistachio rootstocks.</title>
        <authorList>
            <person name="Palmer W."/>
            <person name="Jacygrad E."/>
            <person name="Sagayaradj S."/>
            <person name="Cavanaugh K."/>
            <person name="Han R."/>
            <person name="Bertier L."/>
            <person name="Beede B."/>
            <person name="Kafkas S."/>
            <person name="Golino D."/>
            <person name="Preece J."/>
            <person name="Michelmore R."/>
        </authorList>
    </citation>
    <scope>NUCLEOTIDE SEQUENCE [LARGE SCALE GENOMIC DNA]</scope>
</reference>
<protein>
    <submittedName>
        <fullName evidence="1">Uncharacterized protein</fullName>
    </submittedName>
</protein>
<name>A0ACC1A373_9ROSI</name>
<dbReference type="Proteomes" id="UP001164250">
    <property type="component" value="Chromosome 12"/>
</dbReference>
<dbReference type="EMBL" id="CM047908">
    <property type="protein sequence ID" value="KAJ0080813.1"/>
    <property type="molecule type" value="Genomic_DNA"/>
</dbReference>
<evidence type="ECO:0000313" key="1">
    <source>
        <dbReference type="EMBL" id="KAJ0080813.1"/>
    </source>
</evidence>
<gene>
    <name evidence="1" type="ORF">Patl1_10970</name>
</gene>
<sequence length="174" mass="19485">MKPRISDFGTARLFGGDQTQANTKRVVGTFGYISLEYALGGFFSTKSDMFSFGVVLLEIISGKKNRGLIFHDDPSSNLIRYTWELWRDDKALEIVESCIVDSCPVQEVVRCIQVGLLCVQDDASERPTMSTAIFMLTNETQLPSPKQSTFSFRRTKTEPDSSTNEVTITTFSAR</sequence>
<evidence type="ECO:0000313" key="2">
    <source>
        <dbReference type="Proteomes" id="UP001164250"/>
    </source>
</evidence>
<comment type="caution">
    <text evidence="1">The sequence shown here is derived from an EMBL/GenBank/DDBJ whole genome shotgun (WGS) entry which is preliminary data.</text>
</comment>